<dbReference type="AlphaFoldDB" id="A0A897MNC2"/>
<name>A0A897MNC2_9EURY</name>
<dbReference type="PROSITE" id="PS00211">
    <property type="entry name" value="ABC_TRANSPORTER_1"/>
    <property type="match status" value="1"/>
</dbReference>
<keyword evidence="2" id="KW-0547">Nucleotide-binding</keyword>
<keyword evidence="6" id="KW-1185">Reference proteome</keyword>
<dbReference type="Proteomes" id="UP000663586">
    <property type="component" value="Chromosome"/>
</dbReference>
<dbReference type="GO" id="GO:0016887">
    <property type="term" value="F:ATP hydrolysis activity"/>
    <property type="evidence" value="ECO:0007669"/>
    <property type="project" value="InterPro"/>
</dbReference>
<dbReference type="PROSITE" id="PS50893">
    <property type="entry name" value="ABC_TRANSPORTER_2"/>
    <property type="match status" value="1"/>
</dbReference>
<feature type="domain" description="ABC transporter" evidence="4">
    <location>
        <begin position="5"/>
        <end position="236"/>
    </location>
</feature>
<dbReference type="RefSeq" id="WP_238478968.1">
    <property type="nucleotide sequence ID" value="NZ_CP064786.1"/>
</dbReference>
<protein>
    <submittedName>
        <fullName evidence="5">ABC-type nitrate/sulfonate/bicarbonate transportsystem, ATPase component</fullName>
    </submittedName>
</protein>
<dbReference type="GeneID" id="70684016"/>
<dbReference type="InterPro" id="IPR017871">
    <property type="entry name" value="ABC_transporter-like_CS"/>
</dbReference>
<dbReference type="InterPro" id="IPR050166">
    <property type="entry name" value="ABC_transporter_ATP-bind"/>
</dbReference>
<dbReference type="SMART" id="SM00382">
    <property type="entry name" value="AAA"/>
    <property type="match status" value="1"/>
</dbReference>
<dbReference type="PANTHER" id="PTHR42788">
    <property type="entry name" value="TAURINE IMPORT ATP-BINDING PROTEIN-RELATED"/>
    <property type="match status" value="1"/>
</dbReference>
<evidence type="ECO:0000256" key="1">
    <source>
        <dbReference type="ARBA" id="ARBA00022448"/>
    </source>
</evidence>
<dbReference type="CDD" id="cd03293">
    <property type="entry name" value="ABC_NrtD_SsuB_transporters"/>
    <property type="match status" value="1"/>
</dbReference>
<evidence type="ECO:0000259" key="4">
    <source>
        <dbReference type="PROSITE" id="PS50893"/>
    </source>
</evidence>
<reference evidence="5" key="1">
    <citation type="submission" date="2020-11" db="EMBL/GenBank/DDBJ databases">
        <title>Carbohydrate-dependent, anaerobic sulfur respiration: A novel catabolism in halophilic archaea.</title>
        <authorList>
            <person name="Sorokin D.Y."/>
            <person name="Messina E."/>
            <person name="Smedile F."/>
            <person name="La Cono V."/>
            <person name="Hallsworth J.E."/>
            <person name="Yakimov M.M."/>
        </authorList>
    </citation>
    <scope>NUCLEOTIDE SEQUENCE</scope>
    <source>
        <strain evidence="5">AArc-S</strain>
    </source>
</reference>
<organism evidence="5 6">
    <name type="scientific">Natranaeroarchaeum sulfidigenes</name>
    <dbReference type="NCBI Taxonomy" id="2784880"/>
    <lineage>
        <taxon>Archaea</taxon>
        <taxon>Methanobacteriati</taxon>
        <taxon>Methanobacteriota</taxon>
        <taxon>Stenosarchaea group</taxon>
        <taxon>Halobacteria</taxon>
        <taxon>Halobacteriales</taxon>
        <taxon>Natronoarchaeaceae</taxon>
        <taxon>Natranaeroarchaeum</taxon>
    </lineage>
</organism>
<keyword evidence="3" id="KW-0067">ATP-binding</keyword>
<evidence type="ECO:0000256" key="3">
    <source>
        <dbReference type="ARBA" id="ARBA00022840"/>
    </source>
</evidence>
<evidence type="ECO:0000313" key="6">
    <source>
        <dbReference type="Proteomes" id="UP000663586"/>
    </source>
</evidence>
<dbReference type="InterPro" id="IPR003593">
    <property type="entry name" value="AAA+_ATPase"/>
</dbReference>
<dbReference type="InterPro" id="IPR003439">
    <property type="entry name" value="ABC_transporter-like_ATP-bd"/>
</dbReference>
<dbReference type="KEGG" id="hara:AArcS_0634"/>
<dbReference type="GO" id="GO:0005524">
    <property type="term" value="F:ATP binding"/>
    <property type="evidence" value="ECO:0007669"/>
    <property type="project" value="UniProtKB-KW"/>
</dbReference>
<evidence type="ECO:0000313" key="5">
    <source>
        <dbReference type="EMBL" id="QSG01861.1"/>
    </source>
</evidence>
<sequence>MTQAITVENLTKSYGSGEDALAVLENLSFGVDDGEFVALLGPSGCGKTTILKLLAGIGNDYQGSIRVHDDPITGPSGDVAMVFQQYALLPWKTVVDNVALPLVLQGKEGTAARTAAVDWLTRVGLDGFEASYPEELSGGMKQRVGLARALAADPDVLLMDEPFGALDYQTKSELQTKLLELWETEAKTILYITHDLEEALYLADRVLLLSCRPTSITREIAVPFDRPRRSRRVEIEGSAEFQELKRILRSELGLST</sequence>
<evidence type="ECO:0000256" key="2">
    <source>
        <dbReference type="ARBA" id="ARBA00022741"/>
    </source>
</evidence>
<keyword evidence="1" id="KW-0813">Transport</keyword>
<dbReference type="SUPFAM" id="SSF52540">
    <property type="entry name" value="P-loop containing nucleoside triphosphate hydrolases"/>
    <property type="match status" value="1"/>
</dbReference>
<dbReference type="Pfam" id="PF00005">
    <property type="entry name" value="ABC_tran"/>
    <property type="match status" value="1"/>
</dbReference>
<dbReference type="InterPro" id="IPR027417">
    <property type="entry name" value="P-loop_NTPase"/>
</dbReference>
<dbReference type="PANTHER" id="PTHR42788:SF13">
    <property type="entry name" value="ALIPHATIC SULFONATES IMPORT ATP-BINDING PROTEIN SSUB"/>
    <property type="match status" value="1"/>
</dbReference>
<dbReference type="Gene3D" id="3.40.50.300">
    <property type="entry name" value="P-loop containing nucleotide triphosphate hydrolases"/>
    <property type="match status" value="1"/>
</dbReference>
<gene>
    <name evidence="5" type="primary">tauB</name>
    <name evidence="5" type="ORF">AArcS_0634</name>
</gene>
<proteinExistence type="predicted"/>
<dbReference type="EMBL" id="CP064786">
    <property type="protein sequence ID" value="QSG01861.1"/>
    <property type="molecule type" value="Genomic_DNA"/>
</dbReference>
<accession>A0A897MNC2</accession>